<feature type="domain" description="Cadherin" evidence="9">
    <location>
        <begin position="145"/>
        <end position="249"/>
    </location>
</feature>
<evidence type="ECO:0000256" key="2">
    <source>
        <dbReference type="ARBA" id="ARBA00022737"/>
    </source>
</evidence>
<dbReference type="PRINTS" id="PR00205">
    <property type="entry name" value="CADHERIN"/>
</dbReference>
<dbReference type="PANTHER" id="PTHR24027">
    <property type="entry name" value="CADHERIN-23"/>
    <property type="match status" value="1"/>
</dbReference>
<keyword evidence="11" id="KW-1185">Reference proteome</keyword>
<keyword evidence="7" id="KW-1133">Transmembrane helix</keyword>
<dbReference type="GO" id="GO:0016342">
    <property type="term" value="C:catenin complex"/>
    <property type="evidence" value="ECO:0007669"/>
    <property type="project" value="TreeGrafter"/>
</dbReference>
<dbReference type="SUPFAM" id="SSF49313">
    <property type="entry name" value="Cadherin-like"/>
    <property type="match status" value="4"/>
</dbReference>
<keyword evidence="7" id="KW-0812">Transmembrane</keyword>
<feature type="signal peptide" evidence="8">
    <location>
        <begin position="1"/>
        <end position="35"/>
    </location>
</feature>
<dbReference type="GO" id="GO:0005912">
    <property type="term" value="C:adherens junction"/>
    <property type="evidence" value="ECO:0007669"/>
    <property type="project" value="TreeGrafter"/>
</dbReference>
<organism evidence="10 11">
    <name type="scientific">Leptobrachium leishanense</name>
    <name type="common">Leishan spiny toad</name>
    <dbReference type="NCBI Taxonomy" id="445787"/>
    <lineage>
        <taxon>Eukaryota</taxon>
        <taxon>Metazoa</taxon>
        <taxon>Chordata</taxon>
        <taxon>Craniata</taxon>
        <taxon>Vertebrata</taxon>
        <taxon>Euteleostomi</taxon>
        <taxon>Amphibia</taxon>
        <taxon>Batrachia</taxon>
        <taxon>Anura</taxon>
        <taxon>Pelobatoidea</taxon>
        <taxon>Megophryidae</taxon>
        <taxon>Leptobrachium</taxon>
    </lineage>
</organism>
<dbReference type="PROSITE" id="PS50268">
    <property type="entry name" value="CADHERIN_2"/>
    <property type="match status" value="3"/>
</dbReference>
<feature type="region of interest" description="Disordered" evidence="6">
    <location>
        <begin position="579"/>
        <end position="638"/>
    </location>
</feature>
<proteinExistence type="predicted"/>
<dbReference type="GO" id="GO:0016477">
    <property type="term" value="P:cell migration"/>
    <property type="evidence" value="ECO:0007669"/>
    <property type="project" value="TreeGrafter"/>
</dbReference>
<dbReference type="InterPro" id="IPR015919">
    <property type="entry name" value="Cadherin-like_sf"/>
</dbReference>
<dbReference type="InterPro" id="IPR039808">
    <property type="entry name" value="Cadherin"/>
</dbReference>
<dbReference type="Proteomes" id="UP000694569">
    <property type="component" value="Unplaced"/>
</dbReference>
<protein>
    <recommendedName>
        <fullName evidence="9">Cadherin domain-containing protein</fullName>
    </recommendedName>
</protein>
<accession>A0A8C5QW54</accession>
<evidence type="ECO:0000256" key="1">
    <source>
        <dbReference type="ARBA" id="ARBA00004370"/>
    </source>
</evidence>
<dbReference type="GO" id="GO:0008013">
    <property type="term" value="F:beta-catenin binding"/>
    <property type="evidence" value="ECO:0007669"/>
    <property type="project" value="TreeGrafter"/>
</dbReference>
<dbReference type="SMART" id="SM00112">
    <property type="entry name" value="CA"/>
    <property type="match status" value="3"/>
</dbReference>
<dbReference type="GO" id="GO:0000902">
    <property type="term" value="P:cell morphogenesis"/>
    <property type="evidence" value="ECO:0007669"/>
    <property type="project" value="TreeGrafter"/>
</dbReference>
<evidence type="ECO:0000256" key="3">
    <source>
        <dbReference type="ARBA" id="ARBA00022837"/>
    </source>
</evidence>
<evidence type="ECO:0000256" key="6">
    <source>
        <dbReference type="SAM" id="MobiDB-lite"/>
    </source>
</evidence>
<dbReference type="OrthoDB" id="8958491at2759"/>
<dbReference type="PANTHER" id="PTHR24027:SF431">
    <property type="entry name" value="CADHERIN-RELATED FAMILY MEMBER 5-LIKE ISOFORM X1"/>
    <property type="match status" value="1"/>
</dbReference>
<dbReference type="GO" id="GO:0034332">
    <property type="term" value="P:adherens junction organization"/>
    <property type="evidence" value="ECO:0007669"/>
    <property type="project" value="TreeGrafter"/>
</dbReference>
<keyword evidence="2" id="KW-0677">Repeat</keyword>
<dbReference type="GeneTree" id="ENSGT00940000165748"/>
<dbReference type="InterPro" id="IPR002126">
    <property type="entry name" value="Cadherin-like_dom"/>
</dbReference>
<dbReference type="AlphaFoldDB" id="A0A8C5QW54"/>
<feature type="chain" id="PRO_5034275210" description="Cadherin domain-containing protein" evidence="8">
    <location>
        <begin position="36"/>
        <end position="759"/>
    </location>
</feature>
<name>A0A8C5QW54_9ANUR</name>
<dbReference type="GO" id="GO:0007043">
    <property type="term" value="P:cell-cell junction assembly"/>
    <property type="evidence" value="ECO:0007669"/>
    <property type="project" value="TreeGrafter"/>
</dbReference>
<evidence type="ECO:0000256" key="7">
    <source>
        <dbReference type="SAM" id="Phobius"/>
    </source>
</evidence>
<dbReference type="GO" id="GO:0005509">
    <property type="term" value="F:calcium ion binding"/>
    <property type="evidence" value="ECO:0007669"/>
    <property type="project" value="UniProtKB-UniRule"/>
</dbReference>
<dbReference type="GO" id="GO:0007156">
    <property type="term" value="P:homophilic cell adhesion via plasma membrane adhesion molecules"/>
    <property type="evidence" value="ECO:0007669"/>
    <property type="project" value="InterPro"/>
</dbReference>
<dbReference type="CDD" id="cd11304">
    <property type="entry name" value="Cadherin_repeat"/>
    <property type="match status" value="3"/>
</dbReference>
<feature type="domain" description="Cadherin" evidence="9">
    <location>
        <begin position="264"/>
        <end position="373"/>
    </location>
</feature>
<evidence type="ECO:0000256" key="8">
    <source>
        <dbReference type="SAM" id="SignalP"/>
    </source>
</evidence>
<reference evidence="10" key="2">
    <citation type="submission" date="2025-09" db="UniProtKB">
        <authorList>
            <consortium name="Ensembl"/>
        </authorList>
    </citation>
    <scope>IDENTIFICATION</scope>
</reference>
<reference evidence="10" key="1">
    <citation type="submission" date="2025-08" db="UniProtKB">
        <authorList>
            <consortium name="Ensembl"/>
        </authorList>
    </citation>
    <scope>IDENTIFICATION</scope>
</reference>
<evidence type="ECO:0000313" key="11">
    <source>
        <dbReference type="Proteomes" id="UP000694569"/>
    </source>
</evidence>
<keyword evidence="4 7" id="KW-0472">Membrane</keyword>
<dbReference type="Gene3D" id="2.60.40.60">
    <property type="entry name" value="Cadherins"/>
    <property type="match status" value="4"/>
</dbReference>
<sequence length="759" mass="82663">METVFPVILGVHSVMAPSSEILLLALSFSVQLTSGDQCSGGSNIFTEIPENSPNGTFVTNLTVFGDSLTSTVKLCLSGTDADWFYLEGKHVWLNVSSGKTLDKEALDSSVLLVTLTCSEEGFPTVHYRIIVQILNENDNKPHFLEESVKAQNISELAEVDSIVFTAQALDRDGDTLMYMIDQSTGDSKYFHMDLPNNGKVLLSRPLDYESKQELEVVIHAVEMTTRERQRTSAKVQVLVLDGDDQYPQFLPCQYMSHDGLNVCVNPTYVVNITEGEEQTGPLTFSPGPIFAEDGDKGIMAPISYSFLPGPDSDQFLIDNVTGLVTLAHPVERRLNTSVLNLKVLASQVGDPRKFSLAEVVVRILAINKHAPRFALTQYQAFAQEDHGPVALVTTYNGRVLSFIPIDDDFPNGTNPAIHLSLNLQANASQLFQLTQSGLLIVKANKLRSTATYPLQIIARDRESGETAHCTVYVKVLAHGQAAPRDPSEPRPMFSLPDLPIVAAGLGALGILLGILLFLFFRLLRSHRQQQQQMSRTSLVTEKDTSVSLKWFQSVTTSKSSPQAEEQGYQNAAYSATPGEESACHEKGMGPSKDCNTTDAPPGKLKKAPAVAVISPGNQCGGSSPGIKKEKATESLNTKQNISPEADFSEELQAKKVAITQALVSKEGVGSHPKHPAMMENSCLPAISEENPYSEPNVEDADSMGTWPDPPLLSRLPIVVEVNEEAVELDAELNRQQQPLGSEIITPGSLMQLLEDSIEC</sequence>
<dbReference type="GO" id="GO:0045296">
    <property type="term" value="F:cadherin binding"/>
    <property type="evidence" value="ECO:0007669"/>
    <property type="project" value="TreeGrafter"/>
</dbReference>
<comment type="subcellular location">
    <subcellularLocation>
        <location evidence="1">Membrane</location>
    </subcellularLocation>
</comment>
<keyword evidence="3 5" id="KW-0106">Calcium</keyword>
<evidence type="ECO:0000313" key="10">
    <source>
        <dbReference type="Ensembl" id="ENSLLEP00000043268.1"/>
    </source>
</evidence>
<dbReference type="GO" id="GO:0016339">
    <property type="term" value="P:calcium-dependent cell-cell adhesion via plasma membrane cell adhesion molecules"/>
    <property type="evidence" value="ECO:0007669"/>
    <property type="project" value="TreeGrafter"/>
</dbReference>
<dbReference type="GO" id="GO:0044331">
    <property type="term" value="P:cell-cell adhesion mediated by cadherin"/>
    <property type="evidence" value="ECO:0007669"/>
    <property type="project" value="TreeGrafter"/>
</dbReference>
<evidence type="ECO:0000256" key="4">
    <source>
        <dbReference type="ARBA" id="ARBA00023136"/>
    </source>
</evidence>
<evidence type="ECO:0000256" key="5">
    <source>
        <dbReference type="PROSITE-ProRule" id="PRU00043"/>
    </source>
</evidence>
<dbReference type="Ensembl" id="ENSLLET00000044988.1">
    <property type="protein sequence ID" value="ENSLLEP00000043268.1"/>
    <property type="gene ID" value="ENSLLEG00000027521.1"/>
</dbReference>
<evidence type="ECO:0000259" key="9">
    <source>
        <dbReference type="PROSITE" id="PS50268"/>
    </source>
</evidence>
<feature type="domain" description="Cadherin" evidence="9">
    <location>
        <begin position="47"/>
        <end position="143"/>
    </location>
</feature>
<feature type="transmembrane region" description="Helical" evidence="7">
    <location>
        <begin position="500"/>
        <end position="523"/>
    </location>
</feature>
<keyword evidence="8" id="KW-0732">Signal</keyword>